<organism evidence="2 3">
    <name type="scientific">Haemaphysalis longicornis</name>
    <name type="common">Bush tick</name>
    <dbReference type="NCBI Taxonomy" id="44386"/>
    <lineage>
        <taxon>Eukaryota</taxon>
        <taxon>Metazoa</taxon>
        <taxon>Ecdysozoa</taxon>
        <taxon>Arthropoda</taxon>
        <taxon>Chelicerata</taxon>
        <taxon>Arachnida</taxon>
        <taxon>Acari</taxon>
        <taxon>Parasitiformes</taxon>
        <taxon>Ixodida</taxon>
        <taxon>Ixodoidea</taxon>
        <taxon>Ixodidae</taxon>
        <taxon>Haemaphysalinae</taxon>
        <taxon>Haemaphysalis</taxon>
    </lineage>
</organism>
<evidence type="ECO:0000313" key="2">
    <source>
        <dbReference type="EMBL" id="KAH9374125.1"/>
    </source>
</evidence>
<dbReference type="OrthoDB" id="3039988at2759"/>
<dbReference type="EMBL" id="JABSTR010000006">
    <property type="protein sequence ID" value="KAH9374125.1"/>
    <property type="molecule type" value="Genomic_DNA"/>
</dbReference>
<reference evidence="2 3" key="1">
    <citation type="journal article" date="2020" name="Cell">
        <title>Large-Scale Comparative Analyses of Tick Genomes Elucidate Their Genetic Diversity and Vector Capacities.</title>
        <authorList>
            <consortium name="Tick Genome and Microbiome Consortium (TIGMIC)"/>
            <person name="Jia N."/>
            <person name="Wang J."/>
            <person name="Shi W."/>
            <person name="Du L."/>
            <person name="Sun Y."/>
            <person name="Zhan W."/>
            <person name="Jiang J.F."/>
            <person name="Wang Q."/>
            <person name="Zhang B."/>
            <person name="Ji P."/>
            <person name="Bell-Sakyi L."/>
            <person name="Cui X.M."/>
            <person name="Yuan T.T."/>
            <person name="Jiang B.G."/>
            <person name="Yang W.F."/>
            <person name="Lam T.T."/>
            <person name="Chang Q.C."/>
            <person name="Ding S.J."/>
            <person name="Wang X.J."/>
            <person name="Zhu J.G."/>
            <person name="Ruan X.D."/>
            <person name="Zhao L."/>
            <person name="Wei J.T."/>
            <person name="Ye R.Z."/>
            <person name="Que T.C."/>
            <person name="Du C.H."/>
            <person name="Zhou Y.H."/>
            <person name="Cheng J.X."/>
            <person name="Dai P.F."/>
            <person name="Guo W.B."/>
            <person name="Han X.H."/>
            <person name="Huang E.J."/>
            <person name="Li L.F."/>
            <person name="Wei W."/>
            <person name="Gao Y.C."/>
            <person name="Liu J.Z."/>
            <person name="Shao H.Z."/>
            <person name="Wang X."/>
            <person name="Wang C.C."/>
            <person name="Yang T.C."/>
            <person name="Huo Q.B."/>
            <person name="Li W."/>
            <person name="Chen H.Y."/>
            <person name="Chen S.E."/>
            <person name="Zhou L.G."/>
            <person name="Ni X.B."/>
            <person name="Tian J.H."/>
            <person name="Sheng Y."/>
            <person name="Liu T."/>
            <person name="Pan Y.S."/>
            <person name="Xia L.Y."/>
            <person name="Li J."/>
            <person name="Zhao F."/>
            <person name="Cao W.C."/>
        </authorList>
    </citation>
    <scope>NUCLEOTIDE SEQUENCE [LARGE SCALE GENOMIC DNA]</scope>
    <source>
        <strain evidence="2">HaeL-2018</strain>
    </source>
</reference>
<proteinExistence type="predicted"/>
<dbReference type="VEuPathDB" id="VectorBase:HLOH_054763"/>
<gene>
    <name evidence="2" type="ORF">HPB48_005394</name>
</gene>
<sequence length="486" mass="54174">MSALTKLRGLQSLRIQDTDIPLRAYLAAPTELCRGVIHGVEANTPPEELAANLISTGASIISARMMGRTETALITFAGSPTPRYVIYHNTEFRCYPQKPKAQFCSRCHKHRPPSGRLSPCLHQPCSAQPCSGISPAWQRIKQHDCVPKCRLCRGSSQPALRPSVLYTHGCRRTIGRRAYQRCLANRRSQSPALDMTSSDRHDRRHRSIVPKTTMLPIPDIYNGPTSQQRHGSRFHRHNRMFEFACQAILKPTGEVSQQLPSGHIPTLHIVLPPNHTIPELYALMVNLFSHFDRRLATIEEALDHRPCRKRSPPSKNSPPPPSSRDASPKGRTLATAISQGRFCLLNDPAFPTLLGNSVEHGTSPDLSFFQGTGNPSWSLLHESFGSDHSIIEIRLPFMRAQPRPGSRVALAGWHHFRLSDVPTIDPTNPDAWLRALMRNHDWHTKYVAPTADAPFIDPHLVHLWTRAAHSFAVGVGTKPTVACAVE</sequence>
<evidence type="ECO:0000313" key="3">
    <source>
        <dbReference type="Proteomes" id="UP000821853"/>
    </source>
</evidence>
<protein>
    <submittedName>
        <fullName evidence="2">Uncharacterized protein</fullName>
    </submittedName>
</protein>
<dbReference type="InterPro" id="IPR036691">
    <property type="entry name" value="Endo/exonu/phosph_ase_sf"/>
</dbReference>
<evidence type="ECO:0000256" key="1">
    <source>
        <dbReference type="SAM" id="MobiDB-lite"/>
    </source>
</evidence>
<name>A0A9J6GFB6_HAELO</name>
<dbReference type="AlphaFoldDB" id="A0A9J6GFB6"/>
<feature type="region of interest" description="Disordered" evidence="1">
    <location>
        <begin position="302"/>
        <end position="331"/>
    </location>
</feature>
<comment type="caution">
    <text evidence="2">The sequence shown here is derived from an EMBL/GenBank/DDBJ whole genome shotgun (WGS) entry which is preliminary data.</text>
</comment>
<dbReference type="SUPFAM" id="SSF56219">
    <property type="entry name" value="DNase I-like"/>
    <property type="match status" value="1"/>
</dbReference>
<keyword evidence="3" id="KW-1185">Reference proteome</keyword>
<accession>A0A9J6GFB6</accession>
<dbReference type="Proteomes" id="UP000821853">
    <property type="component" value="Chromosome 4"/>
</dbReference>